<reference evidence="1 2" key="1">
    <citation type="submission" date="2018-06" db="EMBL/GenBank/DDBJ databases">
        <authorList>
            <consortium name="Pathogen Informatics"/>
            <person name="Doyle S."/>
        </authorList>
    </citation>
    <scope>NUCLEOTIDE SEQUENCE [LARGE SCALE GENOMIC DNA]</scope>
    <source>
        <strain evidence="1 2">NCTC10529</strain>
    </source>
</reference>
<accession>A0AAX2J558</accession>
<dbReference type="InterPro" id="IPR016181">
    <property type="entry name" value="Acyl_CoA_acyltransferase"/>
</dbReference>
<sequence length="170" mass="19745">MTTINPYVALISFQEEFNKKRIIPKLINPNKNYYLEFDRPNGIPRFTYAFIIPSKVSPRFKSEVRAICQVAPVEPYFDGKAVFQIGCAVLEKYQNQGLAKIFVADCLDIFASEIILRNNIKEGIYFEAIVDKDNIPSQKLFEYLKFQKETETDEGDFQYLKFVNGFQQPT</sequence>
<dbReference type="GeneID" id="93263214"/>
<organism evidence="1 2">
    <name type="scientific">Kingella kingae</name>
    <dbReference type="NCBI Taxonomy" id="504"/>
    <lineage>
        <taxon>Bacteria</taxon>
        <taxon>Pseudomonadati</taxon>
        <taxon>Pseudomonadota</taxon>
        <taxon>Betaproteobacteria</taxon>
        <taxon>Neisseriales</taxon>
        <taxon>Neisseriaceae</taxon>
        <taxon>Kingella</taxon>
    </lineage>
</organism>
<evidence type="ECO:0008006" key="3">
    <source>
        <dbReference type="Google" id="ProtNLM"/>
    </source>
</evidence>
<proteinExistence type="predicted"/>
<dbReference type="Gene3D" id="3.40.630.30">
    <property type="match status" value="1"/>
</dbReference>
<evidence type="ECO:0000313" key="1">
    <source>
        <dbReference type="EMBL" id="SQH25740.1"/>
    </source>
</evidence>
<protein>
    <recommendedName>
        <fullName evidence="3">N-acetyltransferase domain-containing protein</fullName>
    </recommendedName>
</protein>
<dbReference type="EMBL" id="LS483426">
    <property type="protein sequence ID" value="SQH25740.1"/>
    <property type="molecule type" value="Genomic_DNA"/>
</dbReference>
<dbReference type="SUPFAM" id="SSF55729">
    <property type="entry name" value="Acyl-CoA N-acyltransferases (Nat)"/>
    <property type="match status" value="1"/>
</dbReference>
<dbReference type="Proteomes" id="UP000248598">
    <property type="component" value="Chromosome 1"/>
</dbReference>
<evidence type="ECO:0000313" key="2">
    <source>
        <dbReference type="Proteomes" id="UP000248598"/>
    </source>
</evidence>
<dbReference type="AlphaFoldDB" id="A0AAX2J558"/>
<gene>
    <name evidence="1" type="ORF">NCTC10529_01953</name>
</gene>
<name>A0AAX2J558_KINKI</name>
<dbReference type="RefSeq" id="WP_003787744.1">
    <property type="nucleotide sequence ID" value="NZ_CP091518.1"/>
</dbReference>